<dbReference type="SUPFAM" id="SSF143113">
    <property type="entry name" value="NAP-like"/>
    <property type="match status" value="1"/>
</dbReference>
<comment type="similarity">
    <text evidence="1">Belongs to the nucleosome assembly protein (NAP) family.</text>
</comment>
<reference evidence="3" key="1">
    <citation type="submission" date="2022-03" db="EMBL/GenBank/DDBJ databases">
        <title>Genomic analyses of argali, domestic sheep and their hybrids provide insights into chromosomal evolution, heterosis and genetic basis of agronomic traits.</title>
        <authorList>
            <person name="Li M."/>
        </authorList>
    </citation>
    <scope>NUCLEOTIDE SEQUENCE</scope>
    <source>
        <strain evidence="3">CAU-MHL-2022a</strain>
        <tissue evidence="3">Skin</tissue>
    </source>
</reference>
<dbReference type="InterPro" id="IPR037231">
    <property type="entry name" value="NAP-like_sf"/>
</dbReference>
<dbReference type="Gene3D" id="3.30.1120.90">
    <property type="entry name" value="Nucleosome assembly protein"/>
    <property type="match status" value="1"/>
</dbReference>
<dbReference type="EMBL" id="JAKZEL010000029">
    <property type="protein sequence ID" value="KAI4529138.1"/>
    <property type="molecule type" value="Genomic_DNA"/>
</dbReference>
<organism evidence="3 4">
    <name type="scientific">Ovis ammon polii</name>
    <dbReference type="NCBI Taxonomy" id="230172"/>
    <lineage>
        <taxon>Eukaryota</taxon>
        <taxon>Metazoa</taxon>
        <taxon>Chordata</taxon>
        <taxon>Craniata</taxon>
        <taxon>Vertebrata</taxon>
        <taxon>Euteleostomi</taxon>
        <taxon>Mammalia</taxon>
        <taxon>Eutheria</taxon>
        <taxon>Laurasiatheria</taxon>
        <taxon>Artiodactyla</taxon>
        <taxon>Ruminantia</taxon>
        <taxon>Pecora</taxon>
        <taxon>Bovidae</taxon>
        <taxon>Caprinae</taxon>
        <taxon>Ovis</taxon>
    </lineage>
</organism>
<dbReference type="GO" id="GO:0005634">
    <property type="term" value="C:nucleus"/>
    <property type="evidence" value="ECO:0007669"/>
    <property type="project" value="InterPro"/>
</dbReference>
<dbReference type="InterPro" id="IPR002164">
    <property type="entry name" value="NAP_family"/>
</dbReference>
<dbReference type="GO" id="GO:0006334">
    <property type="term" value="P:nucleosome assembly"/>
    <property type="evidence" value="ECO:0007669"/>
    <property type="project" value="InterPro"/>
</dbReference>
<evidence type="ECO:0000313" key="4">
    <source>
        <dbReference type="Proteomes" id="UP001214576"/>
    </source>
</evidence>
<dbReference type="Gene3D" id="1.20.5.1500">
    <property type="match status" value="1"/>
</dbReference>
<sequence>MEDTEVVVYQEQKQVSSEEQGQKHPRPGDPSDRLALEALVALQLELDPVNKKAQRAHARLKHKTCQRRRVHLEHRSAIIQGIPGFWVEVRSQSELSLAPGTLQRKGLSGIQFFSEKLSEFGGEVVMRYQASCSTPVQWYQGFERKAYSRRHHDSSVNFFNWFFDHNFSGSDWIAEIIIKDLWPNPLQYYVKRKAPPQEVLEGQEEGFGNLLDGFHIACCLARAVSFGKSGLSLFTGLPMVLVAAPAAAVTVQVVMVLAVTPAAGFWEDERVRTSISRGDWLPAVVDGGALLRLKPIHENTKQKVDGTQTDLQGRRATEFYVTIPGCHAKDFHMNENILTLYP</sequence>
<dbReference type="PANTHER" id="PTHR11875">
    <property type="entry name" value="TESTIS-SPECIFIC Y-ENCODED PROTEIN"/>
    <property type="match status" value="1"/>
</dbReference>
<proteinExistence type="inferred from homology"/>
<name>A0AAD4XZI6_OVIAM</name>
<accession>A0AAD4XZI6</accession>
<comment type="caution">
    <text evidence="3">The sequence shown here is derived from an EMBL/GenBank/DDBJ whole genome shotgun (WGS) entry which is preliminary data.</text>
</comment>
<keyword evidence="4" id="KW-1185">Reference proteome</keyword>
<evidence type="ECO:0000256" key="1">
    <source>
        <dbReference type="ARBA" id="ARBA00009947"/>
    </source>
</evidence>
<evidence type="ECO:0000313" key="3">
    <source>
        <dbReference type="EMBL" id="KAI4529138.1"/>
    </source>
</evidence>
<protein>
    <submittedName>
        <fullName evidence="3">Uncharacterized protein</fullName>
    </submittedName>
</protein>
<evidence type="ECO:0000256" key="2">
    <source>
        <dbReference type="SAM" id="MobiDB-lite"/>
    </source>
</evidence>
<feature type="region of interest" description="Disordered" evidence="2">
    <location>
        <begin position="1"/>
        <end position="31"/>
    </location>
</feature>
<feature type="compositionally biased region" description="Basic and acidic residues" evidence="2">
    <location>
        <begin position="20"/>
        <end position="31"/>
    </location>
</feature>
<dbReference type="AlphaFoldDB" id="A0AAD4XZI6"/>
<dbReference type="Proteomes" id="UP001214576">
    <property type="component" value="Unassembled WGS sequence"/>
</dbReference>
<gene>
    <name evidence="3" type="ORF">MG293_020812</name>
</gene>